<dbReference type="RefSeq" id="NP_733879.1">
    <property type="nucleotide sequence ID" value="NC_004367.1"/>
</dbReference>
<dbReference type="Proteomes" id="UP000202809">
    <property type="component" value="Segment"/>
</dbReference>
<evidence type="ECO:0000313" key="2">
    <source>
        <dbReference type="Proteomes" id="UP000202809"/>
    </source>
</evidence>
<proteinExistence type="predicted"/>
<reference evidence="1 2" key="2">
    <citation type="journal article" date="2002" name="J. Virol.">
        <title>Complete genomic sequence of an Epstein-Barr virus-related herpesvirus naturally infecting a new world primate: a defining point in the evolution of oncogenic lymphocryptoviruses.</title>
        <authorList>
            <person name="Rivailler P."/>
            <person name="Cho Y.G."/>
            <person name="Wang F."/>
        </authorList>
    </citation>
    <scope>NUCLEOTIDE SEQUENCE [LARGE SCALE GENOMIC DNA]</scope>
    <source>
        <strain evidence="1 2">CJ0149</strain>
    </source>
</reference>
<name>Q993I4_9GAMA</name>
<sequence length="148" mass="17105">MDTAKTKRDLIAQQLRASIEKKVAVSTCDRFGEDHVLFHNQLLAAQESVRELNRTRSDLELKSLVSDYKCILSRSRRLRGTLPIINHRELELAEDFQDRLEETCSEIKEALAPFKRDGGEHGNGYEFDEQPADIVERWRLEQLPSVPK</sequence>
<dbReference type="Pfam" id="PF05852">
    <property type="entry name" value="DUF848"/>
    <property type="match status" value="1"/>
</dbReference>
<protein>
    <submittedName>
        <fullName evidence="1">ORF26</fullName>
    </submittedName>
</protein>
<dbReference type="EMBL" id="AF319782">
    <property type="protein sequence ID" value="AAK38234.1"/>
    <property type="molecule type" value="Genomic_DNA"/>
</dbReference>
<keyword evidence="2" id="KW-1185">Reference proteome</keyword>
<organism evidence="1 2">
    <name type="scientific">callitrichine gammaherpesvirus 3</name>
    <name type="common">Marmoset lymphocryptovirus</name>
    <dbReference type="NCBI Taxonomy" id="106331"/>
    <lineage>
        <taxon>Viruses</taxon>
        <taxon>Duplodnaviria</taxon>
        <taxon>Heunggongvirae</taxon>
        <taxon>Peploviricota</taxon>
        <taxon>Herviviricetes</taxon>
        <taxon>Herpesvirales</taxon>
        <taxon>Orthoherpesviridae</taxon>
        <taxon>Gammaherpesvirinae</taxon>
        <taxon>Lymphocryptovirus</taxon>
        <taxon>Lymphocryptovirus callitrichinegamma3</taxon>
    </lineage>
</organism>
<accession>Q993I4</accession>
<dbReference type="InterPro" id="IPR008566">
    <property type="entry name" value="DUF848"/>
</dbReference>
<reference evidence="1 2" key="1">
    <citation type="journal article" date="2001" name="Proc. Natl. Acad. Sci. U.S.A.">
        <title>An Epstein-Barr-related herpesvirus from marmoset lymphomas.</title>
        <authorList>
            <person name="Cho Y."/>
            <person name="Ramer J."/>
            <person name="Rivailler P."/>
            <person name="Quink C."/>
            <person name="Garber R.L."/>
            <person name="Beier D.R."/>
            <person name="Wang F."/>
        </authorList>
    </citation>
    <scope>NUCLEOTIDE SEQUENCE [LARGE SCALE GENOMIC DNA]</scope>
    <source>
        <strain evidence="1 2">CJ0149</strain>
    </source>
</reference>
<dbReference type="GeneID" id="955886"/>
<evidence type="ECO:0000313" key="1">
    <source>
        <dbReference type="EMBL" id="AAK38234.1"/>
    </source>
</evidence>
<dbReference type="KEGG" id="vg:955886"/>
<dbReference type="OrthoDB" id="27023at10239"/>